<protein>
    <submittedName>
        <fullName evidence="2">Short chain dehydrogenase</fullName>
    </submittedName>
</protein>
<name>A0A8H3WT38_9PEZI</name>
<dbReference type="Gene3D" id="3.40.50.720">
    <property type="entry name" value="NAD(P)-binding Rossmann-like Domain"/>
    <property type="match status" value="1"/>
</dbReference>
<dbReference type="InterPro" id="IPR036291">
    <property type="entry name" value="NAD(P)-bd_dom_sf"/>
</dbReference>
<dbReference type="OrthoDB" id="1933717at2759"/>
<sequence length="251" mass="27017">MAPKKIILITGANQGIGFESAAAIAAASADYHVIVGSRNPERGAKALEELQAKSPAGTLSLLVLDITSDESIQAASEKIAADFGVLDVLINNAGMVIMNPKDRRSELVETFNTNAASPLVLTEALMSLLKKSDDPRIINVSTGLSSLSQRLDPTSEHYVVRCEAYRISKAALNMATAHIMFDNKSWGAKVWAYCPGYVVTNLTGEEDRQTRLDQGADDPKTSAQGLLEIIEGKRDGEVGKFIGRNGLQIEW</sequence>
<evidence type="ECO:0000313" key="2">
    <source>
        <dbReference type="EMBL" id="KAF0332630.1"/>
    </source>
</evidence>
<dbReference type="InterPro" id="IPR051468">
    <property type="entry name" value="Fungal_SecMetab_SDRs"/>
</dbReference>
<keyword evidence="3" id="KW-1185">Reference proteome</keyword>
<dbReference type="Pfam" id="PF00106">
    <property type="entry name" value="adh_short"/>
    <property type="match status" value="1"/>
</dbReference>
<dbReference type="EMBL" id="WOWK01000001">
    <property type="protein sequence ID" value="KAF0332630.1"/>
    <property type="molecule type" value="Genomic_DNA"/>
</dbReference>
<comment type="similarity">
    <text evidence="1">Belongs to the short-chain dehydrogenases/reductases (SDR) family.</text>
</comment>
<proteinExistence type="inferred from homology"/>
<dbReference type="PRINTS" id="PR00081">
    <property type="entry name" value="GDHRDH"/>
</dbReference>
<evidence type="ECO:0000313" key="3">
    <source>
        <dbReference type="Proteomes" id="UP000434172"/>
    </source>
</evidence>
<dbReference type="InterPro" id="IPR002347">
    <property type="entry name" value="SDR_fam"/>
</dbReference>
<dbReference type="GO" id="GO:0019748">
    <property type="term" value="P:secondary metabolic process"/>
    <property type="evidence" value="ECO:0007669"/>
    <property type="project" value="TreeGrafter"/>
</dbReference>
<reference evidence="2 3" key="1">
    <citation type="submission" date="2019-12" db="EMBL/GenBank/DDBJ databases">
        <title>A genome sequence resource for the geographically widespread anthracnose pathogen Colletotrichum asianum.</title>
        <authorList>
            <person name="Meng Y."/>
        </authorList>
    </citation>
    <scope>NUCLEOTIDE SEQUENCE [LARGE SCALE GENOMIC DNA]</scope>
    <source>
        <strain evidence="2 3">ICMP 18580</strain>
    </source>
</reference>
<accession>A0A8H3WT38</accession>
<dbReference type="SUPFAM" id="SSF51735">
    <property type="entry name" value="NAD(P)-binding Rossmann-fold domains"/>
    <property type="match status" value="1"/>
</dbReference>
<dbReference type="Proteomes" id="UP000434172">
    <property type="component" value="Unassembled WGS sequence"/>
</dbReference>
<gene>
    <name evidence="2" type="ORF">GQ607_000646</name>
</gene>
<comment type="caution">
    <text evidence="2">The sequence shown here is derived from an EMBL/GenBank/DDBJ whole genome shotgun (WGS) entry which is preliminary data.</text>
</comment>
<organism evidence="2 3">
    <name type="scientific">Colletotrichum asianum</name>
    <dbReference type="NCBI Taxonomy" id="702518"/>
    <lineage>
        <taxon>Eukaryota</taxon>
        <taxon>Fungi</taxon>
        <taxon>Dikarya</taxon>
        <taxon>Ascomycota</taxon>
        <taxon>Pezizomycotina</taxon>
        <taxon>Sordariomycetes</taxon>
        <taxon>Hypocreomycetidae</taxon>
        <taxon>Glomerellales</taxon>
        <taxon>Glomerellaceae</taxon>
        <taxon>Colletotrichum</taxon>
        <taxon>Colletotrichum gloeosporioides species complex</taxon>
    </lineage>
</organism>
<dbReference type="PANTHER" id="PTHR43544">
    <property type="entry name" value="SHORT-CHAIN DEHYDROGENASE/REDUCTASE"/>
    <property type="match status" value="1"/>
</dbReference>
<dbReference type="PANTHER" id="PTHR43544:SF32">
    <property type="entry name" value="CHAIN DEHYDROGENASE, PUTATIVE (AFU_ORTHOLOGUE AFUA_5G01530)-RELATED"/>
    <property type="match status" value="1"/>
</dbReference>
<dbReference type="GO" id="GO:0005737">
    <property type="term" value="C:cytoplasm"/>
    <property type="evidence" value="ECO:0007669"/>
    <property type="project" value="TreeGrafter"/>
</dbReference>
<dbReference type="GO" id="GO:0016491">
    <property type="term" value="F:oxidoreductase activity"/>
    <property type="evidence" value="ECO:0007669"/>
    <property type="project" value="TreeGrafter"/>
</dbReference>
<evidence type="ECO:0000256" key="1">
    <source>
        <dbReference type="ARBA" id="ARBA00006484"/>
    </source>
</evidence>
<dbReference type="AlphaFoldDB" id="A0A8H3WT38"/>